<reference evidence="2" key="2">
    <citation type="submission" date="2015-06" db="UniProtKB">
        <authorList>
            <consortium name="EnsemblProtists"/>
        </authorList>
    </citation>
    <scope>IDENTIFICATION</scope>
    <source>
        <strain evidence="2">Emoy2</strain>
    </source>
</reference>
<keyword evidence="3" id="KW-1185">Reference proteome</keyword>
<dbReference type="AlphaFoldDB" id="M4B6H2"/>
<accession>M4B6H2</accession>
<sequence length="57" mass="6231">MKGNRGFPHIGVWQSTIVVLVKVEYAILPIRVEGVSSSQKMLPEAETHGIDNSSQPV</sequence>
<dbReference type="Proteomes" id="UP000011713">
    <property type="component" value="Unassembled WGS sequence"/>
</dbReference>
<dbReference type="InParanoid" id="M4B6H2"/>
<dbReference type="EMBL" id="JH598543">
    <property type="status" value="NOT_ANNOTATED_CDS"/>
    <property type="molecule type" value="Genomic_DNA"/>
</dbReference>
<proteinExistence type="predicted"/>
<dbReference type="EnsemblProtists" id="HpaT801873">
    <property type="protein sequence ID" value="HpaP801873"/>
    <property type="gene ID" value="HpaG801873"/>
</dbReference>
<evidence type="ECO:0000313" key="2">
    <source>
        <dbReference type="EnsemblProtists" id="HpaP801873"/>
    </source>
</evidence>
<dbReference type="VEuPathDB" id="FungiDB:HpaG801873"/>
<evidence type="ECO:0000256" key="1">
    <source>
        <dbReference type="SAM" id="MobiDB-lite"/>
    </source>
</evidence>
<dbReference type="EnsemblProtists" id="HpaT801872">
    <property type="protein sequence ID" value="HpaP801872"/>
    <property type="gene ID" value="HpaG801872"/>
</dbReference>
<feature type="region of interest" description="Disordered" evidence="1">
    <location>
        <begin position="37"/>
        <end position="57"/>
    </location>
</feature>
<dbReference type="HOGENOM" id="CLU_3000542_0_0_1"/>
<name>M4B6H2_HYAAE</name>
<organism evidence="2 3">
    <name type="scientific">Hyaloperonospora arabidopsidis (strain Emoy2)</name>
    <name type="common">Downy mildew agent</name>
    <name type="synonym">Peronospora arabidopsidis</name>
    <dbReference type="NCBI Taxonomy" id="559515"/>
    <lineage>
        <taxon>Eukaryota</taxon>
        <taxon>Sar</taxon>
        <taxon>Stramenopiles</taxon>
        <taxon>Oomycota</taxon>
        <taxon>Peronosporomycetes</taxon>
        <taxon>Peronosporales</taxon>
        <taxon>Peronosporaceae</taxon>
        <taxon>Hyaloperonospora</taxon>
    </lineage>
</organism>
<protein>
    <submittedName>
        <fullName evidence="2">Uncharacterized protein</fullName>
    </submittedName>
</protein>
<reference evidence="3" key="1">
    <citation type="journal article" date="2010" name="Science">
        <title>Signatures of adaptation to obligate biotrophy in the Hyaloperonospora arabidopsidis genome.</title>
        <authorList>
            <person name="Baxter L."/>
            <person name="Tripathy S."/>
            <person name="Ishaque N."/>
            <person name="Boot N."/>
            <person name="Cabral A."/>
            <person name="Kemen E."/>
            <person name="Thines M."/>
            <person name="Ah-Fong A."/>
            <person name="Anderson R."/>
            <person name="Badejoko W."/>
            <person name="Bittner-Eddy P."/>
            <person name="Boore J.L."/>
            <person name="Chibucos M.C."/>
            <person name="Coates M."/>
            <person name="Dehal P."/>
            <person name="Delehaunty K."/>
            <person name="Dong S."/>
            <person name="Downton P."/>
            <person name="Dumas B."/>
            <person name="Fabro G."/>
            <person name="Fronick C."/>
            <person name="Fuerstenberg S.I."/>
            <person name="Fulton L."/>
            <person name="Gaulin E."/>
            <person name="Govers F."/>
            <person name="Hughes L."/>
            <person name="Humphray S."/>
            <person name="Jiang R.H."/>
            <person name="Judelson H."/>
            <person name="Kamoun S."/>
            <person name="Kyung K."/>
            <person name="Meijer H."/>
            <person name="Minx P."/>
            <person name="Morris P."/>
            <person name="Nelson J."/>
            <person name="Phuntumart V."/>
            <person name="Qutob D."/>
            <person name="Rehmany A."/>
            <person name="Rougon-Cardoso A."/>
            <person name="Ryden P."/>
            <person name="Torto-Alalibo T."/>
            <person name="Studholme D."/>
            <person name="Wang Y."/>
            <person name="Win J."/>
            <person name="Wood J."/>
            <person name="Clifton S.W."/>
            <person name="Rogers J."/>
            <person name="Van den Ackerveken G."/>
            <person name="Jones J.D."/>
            <person name="McDowell J.M."/>
            <person name="Beynon J."/>
            <person name="Tyler B.M."/>
        </authorList>
    </citation>
    <scope>NUCLEOTIDE SEQUENCE [LARGE SCALE GENOMIC DNA]</scope>
    <source>
        <strain evidence="3">Emoy2</strain>
    </source>
</reference>
<evidence type="ECO:0000313" key="3">
    <source>
        <dbReference type="Proteomes" id="UP000011713"/>
    </source>
</evidence>